<gene>
    <name evidence="1" type="ORF">HDF22_002446</name>
</gene>
<comment type="caution">
    <text evidence="1">The sequence shown here is derived from an EMBL/GenBank/DDBJ whole genome shotgun (WGS) entry which is preliminary data.</text>
</comment>
<proteinExistence type="predicted"/>
<organism evidence="1 2">
    <name type="scientific">Mucilaginibacter lappiensis</name>
    <dbReference type="NCBI Taxonomy" id="354630"/>
    <lineage>
        <taxon>Bacteria</taxon>
        <taxon>Pseudomonadati</taxon>
        <taxon>Bacteroidota</taxon>
        <taxon>Sphingobacteriia</taxon>
        <taxon>Sphingobacteriales</taxon>
        <taxon>Sphingobacteriaceae</taxon>
        <taxon>Mucilaginibacter</taxon>
    </lineage>
</organism>
<sequence length="61" mass="6778">MKRRTSDQIGLLWNELGIPDSGQGYPHYLIADRSGNILIKNSKRPSDGDALYQQLSAALHP</sequence>
<dbReference type="Proteomes" id="UP000548326">
    <property type="component" value="Unassembled WGS sequence"/>
</dbReference>
<reference evidence="1 2" key="1">
    <citation type="submission" date="2020-08" db="EMBL/GenBank/DDBJ databases">
        <title>Genomic Encyclopedia of Type Strains, Phase IV (KMG-V): Genome sequencing to study the core and pangenomes of soil and plant-associated prokaryotes.</title>
        <authorList>
            <person name="Whitman W."/>
        </authorList>
    </citation>
    <scope>NUCLEOTIDE SEQUENCE [LARGE SCALE GENOMIC DNA]</scope>
    <source>
        <strain evidence="1 2">MP601</strain>
    </source>
</reference>
<evidence type="ECO:0000313" key="2">
    <source>
        <dbReference type="Proteomes" id="UP000548326"/>
    </source>
</evidence>
<dbReference type="RefSeq" id="WP_183587710.1">
    <property type="nucleotide sequence ID" value="NZ_JACHCA010000006.1"/>
</dbReference>
<dbReference type="AlphaFoldDB" id="A0A841JIS0"/>
<dbReference type="EMBL" id="JACHCA010000006">
    <property type="protein sequence ID" value="MBB6128325.1"/>
    <property type="molecule type" value="Genomic_DNA"/>
</dbReference>
<name>A0A841JIS0_9SPHI</name>
<evidence type="ECO:0000313" key="1">
    <source>
        <dbReference type="EMBL" id="MBB6128325.1"/>
    </source>
</evidence>
<accession>A0A841JIS0</accession>
<protein>
    <submittedName>
        <fullName evidence="1">Uncharacterized protein</fullName>
    </submittedName>
</protein>